<evidence type="ECO:0000256" key="2">
    <source>
        <dbReference type="ARBA" id="ARBA00022475"/>
    </source>
</evidence>
<dbReference type="Pfam" id="PF06271">
    <property type="entry name" value="RDD"/>
    <property type="match status" value="1"/>
</dbReference>
<dbReference type="GO" id="GO:0005886">
    <property type="term" value="C:plasma membrane"/>
    <property type="evidence" value="ECO:0007669"/>
    <property type="project" value="UniProtKB-SubCell"/>
</dbReference>
<gene>
    <name evidence="8" type="ORF">EYQ16_03780</name>
</gene>
<feature type="transmembrane region" description="Helical" evidence="6">
    <location>
        <begin position="18"/>
        <end position="37"/>
    </location>
</feature>
<feature type="transmembrane region" description="Helical" evidence="6">
    <location>
        <begin position="100"/>
        <end position="119"/>
    </location>
</feature>
<evidence type="ECO:0000256" key="5">
    <source>
        <dbReference type="ARBA" id="ARBA00023136"/>
    </source>
</evidence>
<dbReference type="InterPro" id="IPR010432">
    <property type="entry name" value="RDD"/>
</dbReference>
<dbReference type="Proteomes" id="UP000589516">
    <property type="component" value="Unassembled WGS sequence"/>
</dbReference>
<evidence type="ECO:0000256" key="1">
    <source>
        <dbReference type="ARBA" id="ARBA00004651"/>
    </source>
</evidence>
<comment type="caution">
    <text evidence="8">The sequence shown here is derived from an EMBL/GenBank/DDBJ whole genome shotgun (WGS) entry which is preliminary data.</text>
</comment>
<accession>A0A7C7ZDJ6</accession>
<dbReference type="PANTHER" id="PTHR36115">
    <property type="entry name" value="PROLINE-RICH ANTIGEN HOMOLOG-RELATED"/>
    <property type="match status" value="1"/>
</dbReference>
<protein>
    <submittedName>
        <fullName evidence="8">RDD family protein</fullName>
    </submittedName>
</protein>
<dbReference type="PANTHER" id="PTHR36115:SF9">
    <property type="entry name" value="LMO1584 PROTEIN"/>
    <property type="match status" value="1"/>
</dbReference>
<evidence type="ECO:0000256" key="3">
    <source>
        <dbReference type="ARBA" id="ARBA00022692"/>
    </source>
</evidence>
<dbReference type="AlphaFoldDB" id="A0A7C7ZDJ6"/>
<proteinExistence type="predicted"/>
<evidence type="ECO:0000256" key="4">
    <source>
        <dbReference type="ARBA" id="ARBA00022989"/>
    </source>
</evidence>
<dbReference type="InterPro" id="IPR051791">
    <property type="entry name" value="Pra-immunoreactive"/>
</dbReference>
<feature type="domain" description="RDD" evidence="7">
    <location>
        <begin position="13"/>
        <end position="132"/>
    </location>
</feature>
<keyword evidence="5 6" id="KW-0472">Membrane</keyword>
<evidence type="ECO:0000313" key="9">
    <source>
        <dbReference type="Proteomes" id="UP000589516"/>
    </source>
</evidence>
<keyword evidence="3 6" id="KW-0812">Transmembrane</keyword>
<keyword evidence="4 6" id="KW-1133">Transmembrane helix</keyword>
<name>A0A7C7ZDJ6_9ARCH</name>
<comment type="subcellular location">
    <subcellularLocation>
        <location evidence="1">Cell membrane</location>
        <topology evidence="1">Multi-pass membrane protein</topology>
    </subcellularLocation>
</comment>
<dbReference type="EMBL" id="DUAV01000024">
    <property type="protein sequence ID" value="HIG63622.1"/>
    <property type="molecule type" value="Genomic_DNA"/>
</dbReference>
<keyword evidence="2" id="KW-1003">Cell membrane</keyword>
<evidence type="ECO:0000259" key="7">
    <source>
        <dbReference type="Pfam" id="PF06271"/>
    </source>
</evidence>
<sequence length="138" mass="14867">MEGTMAPPALAVGFWTRFLAYIIDAIVLSIIGFALGFALAFTDLGFMAIQIVSMLVGWTYFVYFESSEMQATPGKMALGAKVVDNEGNRISVGTAILRNVIGKFISAIVLLIGFFMIGFHADKKGLHDLIAGTRVVKA</sequence>
<feature type="transmembrane region" description="Helical" evidence="6">
    <location>
        <begin position="44"/>
        <end position="63"/>
    </location>
</feature>
<organism evidence="8 9">
    <name type="scientific">Marine Group III euryarchaeote</name>
    <dbReference type="NCBI Taxonomy" id="2173149"/>
    <lineage>
        <taxon>Archaea</taxon>
        <taxon>Methanobacteriati</taxon>
        <taxon>Thermoplasmatota</taxon>
        <taxon>Thermoplasmata</taxon>
        <taxon>Candidatus Thermoprofundales</taxon>
    </lineage>
</organism>
<evidence type="ECO:0000313" key="8">
    <source>
        <dbReference type="EMBL" id="HIG63622.1"/>
    </source>
</evidence>
<evidence type="ECO:0000256" key="6">
    <source>
        <dbReference type="SAM" id="Phobius"/>
    </source>
</evidence>
<reference evidence="9" key="1">
    <citation type="journal article" date="2019" name="bioRxiv">
        <title>Genome diversification in globally distributed novel marine Proteobacteria is linked to environmental adaptation.</title>
        <authorList>
            <person name="Zhou Z."/>
            <person name="Tran P.Q."/>
            <person name="Kieft K."/>
            <person name="Anantharaman K."/>
        </authorList>
    </citation>
    <scope>NUCLEOTIDE SEQUENCE [LARGE SCALE GENOMIC DNA]</scope>
</reference>